<dbReference type="InterPro" id="IPR038879">
    <property type="entry name" value="GOPC"/>
</dbReference>
<organism evidence="3 4">
    <name type="scientific">Varroa destructor</name>
    <name type="common">Honeybee mite</name>
    <dbReference type="NCBI Taxonomy" id="109461"/>
    <lineage>
        <taxon>Eukaryota</taxon>
        <taxon>Metazoa</taxon>
        <taxon>Ecdysozoa</taxon>
        <taxon>Arthropoda</taxon>
        <taxon>Chelicerata</taxon>
        <taxon>Arachnida</taxon>
        <taxon>Acari</taxon>
        <taxon>Parasitiformes</taxon>
        <taxon>Mesostigmata</taxon>
        <taxon>Gamasina</taxon>
        <taxon>Dermanyssoidea</taxon>
        <taxon>Varroidae</taxon>
        <taxon>Varroa</taxon>
    </lineage>
</organism>
<evidence type="ECO:0000313" key="4">
    <source>
        <dbReference type="Proteomes" id="UP000594260"/>
    </source>
</evidence>
<dbReference type="Gene3D" id="2.30.42.10">
    <property type="match status" value="1"/>
</dbReference>
<dbReference type="InterPro" id="IPR001478">
    <property type="entry name" value="PDZ"/>
</dbReference>
<dbReference type="EnsemblMetazoa" id="XM_022800740">
    <property type="protein sequence ID" value="XP_022656475"/>
    <property type="gene ID" value="LOC111248416"/>
</dbReference>
<sequence length="415" mass="46190">MGSTENNASPGPIALKWVQLLEKEFDKVYIELDSMLGDLEEKHQPLCYQGRERLSAMCAAFGQLVHKALAVGELNVKLQAQLDETKGLLYSAESARVVADKEARALLARLQAAQLEASRQRRVSSDGDAQAIQAKLEEDLKQVLEEVGQDARQRAELVFLRAENDRLRKILANNESELVGAKLAAKYLDKELAGRIQQIQLLNGNLKPAEQDRLWSQLQSEIRLHRHKMVIRACRARLNRLALEEERARAARMPPSGEVRRVVIYKAHNEGLGISITGGREHRVPIVVSEVHPHMAAWRSGQLFVGDAVLAVNDIDIRQCLHDEAVEILSRQEGSVELDLLWIDEHADKTTQEQEARTEAHDAMMKYHFFLPKDLAGGDAAEVLEENGSIASQETKSSSPKTDVSVKGSDSGSLD</sequence>
<dbReference type="GO" id="GO:2000009">
    <property type="term" value="P:negative regulation of protein localization to cell surface"/>
    <property type="evidence" value="ECO:0007669"/>
    <property type="project" value="TreeGrafter"/>
</dbReference>
<proteinExistence type="predicted"/>
<dbReference type="PANTHER" id="PTHR16528:SF2">
    <property type="entry name" value="GOLGI-ASSOCIATED PDZ AND COILED-COIL MOTIF-CONTAINING PROTEIN"/>
    <property type="match status" value="1"/>
</dbReference>
<dbReference type="GeneID" id="111248416"/>
<evidence type="ECO:0000259" key="2">
    <source>
        <dbReference type="PROSITE" id="PS50106"/>
    </source>
</evidence>
<dbReference type="GO" id="GO:0005794">
    <property type="term" value="C:Golgi apparatus"/>
    <property type="evidence" value="ECO:0007669"/>
    <property type="project" value="InterPro"/>
</dbReference>
<keyword evidence="4" id="KW-1185">Reference proteome</keyword>
<dbReference type="GO" id="GO:0016020">
    <property type="term" value="C:membrane"/>
    <property type="evidence" value="ECO:0007669"/>
    <property type="project" value="TreeGrafter"/>
</dbReference>
<dbReference type="KEGG" id="vde:111248416"/>
<feature type="region of interest" description="Disordered" evidence="1">
    <location>
        <begin position="382"/>
        <end position="415"/>
    </location>
</feature>
<dbReference type="GO" id="GO:0030140">
    <property type="term" value="C:trans-Golgi network transport vesicle"/>
    <property type="evidence" value="ECO:0007669"/>
    <property type="project" value="TreeGrafter"/>
</dbReference>
<dbReference type="OrthoDB" id="10063653at2759"/>
<dbReference type="InParanoid" id="A0A7M7JVW2"/>
<dbReference type="PANTHER" id="PTHR16528">
    <property type="entry name" value="GOLGI-ASSOCIATED PDZ AND COILED-COIL MOTIF-CONTAINING"/>
    <property type="match status" value="1"/>
</dbReference>
<dbReference type="Proteomes" id="UP000594260">
    <property type="component" value="Unplaced"/>
</dbReference>
<dbReference type="SMART" id="SM00228">
    <property type="entry name" value="PDZ"/>
    <property type="match status" value="1"/>
</dbReference>
<dbReference type="InterPro" id="IPR036034">
    <property type="entry name" value="PDZ_sf"/>
</dbReference>
<dbReference type="AlphaFoldDB" id="A0A7M7JVW2"/>
<dbReference type="RefSeq" id="XP_022656475.1">
    <property type="nucleotide sequence ID" value="XM_022800740.1"/>
</dbReference>
<accession>A0A7M7JVW2</accession>
<evidence type="ECO:0000256" key="1">
    <source>
        <dbReference type="SAM" id="MobiDB-lite"/>
    </source>
</evidence>
<evidence type="ECO:0000313" key="3">
    <source>
        <dbReference type="EnsemblMetazoa" id="XP_022656475"/>
    </source>
</evidence>
<feature type="domain" description="PDZ" evidence="2">
    <location>
        <begin position="261"/>
        <end position="344"/>
    </location>
</feature>
<name>A0A7M7JVW2_VARDE</name>
<dbReference type="Pfam" id="PF00595">
    <property type="entry name" value="PDZ"/>
    <property type="match status" value="1"/>
</dbReference>
<reference evidence="3" key="1">
    <citation type="submission" date="2021-01" db="UniProtKB">
        <authorList>
            <consortium name="EnsemblMetazoa"/>
        </authorList>
    </citation>
    <scope>IDENTIFICATION</scope>
</reference>
<dbReference type="OMA" id="QCNLRQE"/>
<feature type="compositionally biased region" description="Polar residues" evidence="1">
    <location>
        <begin position="389"/>
        <end position="415"/>
    </location>
</feature>
<protein>
    <recommendedName>
        <fullName evidence="2">PDZ domain-containing protein</fullName>
    </recommendedName>
</protein>
<dbReference type="PROSITE" id="PS50106">
    <property type="entry name" value="PDZ"/>
    <property type="match status" value="1"/>
</dbReference>
<dbReference type="GO" id="GO:0044325">
    <property type="term" value="F:transmembrane transporter binding"/>
    <property type="evidence" value="ECO:0007669"/>
    <property type="project" value="TreeGrafter"/>
</dbReference>
<dbReference type="SUPFAM" id="SSF50156">
    <property type="entry name" value="PDZ domain-like"/>
    <property type="match status" value="1"/>
</dbReference>